<keyword evidence="2" id="KW-1185">Reference proteome</keyword>
<gene>
    <name evidence="1" type="ORF">HUT05_16595</name>
</gene>
<dbReference type="EMBL" id="CP056041">
    <property type="protein sequence ID" value="QKZ18839.1"/>
    <property type="molecule type" value="Genomic_DNA"/>
</dbReference>
<dbReference type="RefSeq" id="WP_176575586.1">
    <property type="nucleotide sequence ID" value="NZ_CBDRGH010000053.1"/>
</dbReference>
<accession>A0A7H8T5P5</accession>
<dbReference type="Proteomes" id="UP000509418">
    <property type="component" value="Chromosome"/>
</dbReference>
<dbReference type="AlphaFoldDB" id="A0A7H8T5P5"/>
<evidence type="ECO:0000313" key="1">
    <source>
        <dbReference type="EMBL" id="QKZ18839.1"/>
    </source>
</evidence>
<reference evidence="1 2" key="1">
    <citation type="submission" date="2020-06" db="EMBL/GenBank/DDBJ databases">
        <title>Genome mining for natural products.</title>
        <authorList>
            <person name="Zhang B."/>
            <person name="Shi J."/>
            <person name="Ge H."/>
        </authorList>
    </citation>
    <scope>NUCLEOTIDE SEQUENCE [LARGE SCALE GENOMIC DNA]</scope>
    <source>
        <strain evidence="1 2">NA02069</strain>
    </source>
</reference>
<organism evidence="1 2">
    <name type="scientific">Streptomyces chartreusis</name>
    <dbReference type="NCBI Taxonomy" id="1969"/>
    <lineage>
        <taxon>Bacteria</taxon>
        <taxon>Bacillati</taxon>
        <taxon>Actinomycetota</taxon>
        <taxon>Actinomycetes</taxon>
        <taxon>Kitasatosporales</taxon>
        <taxon>Streptomycetaceae</taxon>
        <taxon>Streptomyces</taxon>
    </lineage>
</organism>
<sequence>MTEVERVGRGWHTLLECGLLHDRISYEGDFAVLDLDHAPAPWLLGDAALASAYNVAYERVYPGAPTERGIPGTAGDRP</sequence>
<protein>
    <submittedName>
        <fullName evidence="1">Uncharacterized protein</fullName>
    </submittedName>
</protein>
<name>A0A7H8T5P5_STRCX</name>
<evidence type="ECO:0000313" key="2">
    <source>
        <dbReference type="Proteomes" id="UP000509418"/>
    </source>
</evidence>
<proteinExistence type="predicted"/>